<evidence type="ECO:0008006" key="3">
    <source>
        <dbReference type="Google" id="ProtNLM"/>
    </source>
</evidence>
<name>A0A4Z0GLW3_9BACL</name>
<gene>
    <name evidence="1" type="ORF">E4665_10100</name>
</gene>
<evidence type="ECO:0000313" key="1">
    <source>
        <dbReference type="EMBL" id="TGA98004.1"/>
    </source>
</evidence>
<sequence>MKSIFSFKVYAVAFHVKQMIRFYRYCEKMQQTVYVYGKSKVEQIHQLPELLSVLIANLSRDEECLVVVEGDKAGQLKNVLATLRKRMVLENKAVCFA</sequence>
<keyword evidence="2" id="KW-1185">Reference proteome</keyword>
<accession>A0A4Z0GLW3</accession>
<protein>
    <recommendedName>
        <fullName evidence="3">HPr family phosphocarrier protein</fullName>
    </recommendedName>
</protein>
<dbReference type="EMBL" id="SRJD01000010">
    <property type="protein sequence ID" value="TGA98004.1"/>
    <property type="molecule type" value="Genomic_DNA"/>
</dbReference>
<dbReference type="Proteomes" id="UP000298347">
    <property type="component" value="Unassembled WGS sequence"/>
</dbReference>
<proteinExistence type="predicted"/>
<evidence type="ECO:0000313" key="2">
    <source>
        <dbReference type="Proteomes" id="UP000298347"/>
    </source>
</evidence>
<comment type="caution">
    <text evidence="1">The sequence shown here is derived from an EMBL/GenBank/DDBJ whole genome shotgun (WGS) entry which is preliminary data.</text>
</comment>
<dbReference type="RefSeq" id="WP_135348667.1">
    <property type="nucleotide sequence ID" value="NZ_SRJD01000010.1"/>
</dbReference>
<dbReference type="AlphaFoldDB" id="A0A4Z0GLW3"/>
<dbReference type="OrthoDB" id="2989408at2"/>
<organism evidence="1 2">
    <name type="scientific">Sporolactobacillus shoreae</name>
    <dbReference type="NCBI Taxonomy" id="1465501"/>
    <lineage>
        <taxon>Bacteria</taxon>
        <taxon>Bacillati</taxon>
        <taxon>Bacillota</taxon>
        <taxon>Bacilli</taxon>
        <taxon>Bacillales</taxon>
        <taxon>Sporolactobacillaceae</taxon>
        <taxon>Sporolactobacillus</taxon>
    </lineage>
</organism>
<reference evidence="1 2" key="1">
    <citation type="journal article" date="2015" name="Int. J. Syst. Evol. Microbiol.">
        <title>Sporolactobacillus shoreae sp. nov. and Sporolactobacillus spathodeae sp. nov., two spore-forming lactic acid bacteria isolated from tree barks in Thailand.</title>
        <authorList>
            <person name="Thamacharoensuk T."/>
            <person name="Kitahara M."/>
            <person name="Ohkuma M."/>
            <person name="Thongchul N."/>
            <person name="Tanasupawat S."/>
        </authorList>
    </citation>
    <scope>NUCLEOTIDE SEQUENCE [LARGE SCALE GENOMIC DNA]</scope>
    <source>
        <strain evidence="1 2">BK92</strain>
    </source>
</reference>